<sequence>MNSPHNPLSRDSKMVRKTCLLTKGKQKHRQTGRQFSECFSVWWNRSLAENRLSRESSRKGGKPDMQGIVWQCRIGAKDVSAHVGLVKR</sequence>
<organism evidence="1 2">
    <name type="scientific">Caerostris extrusa</name>
    <name type="common">Bark spider</name>
    <name type="synonym">Caerostris bankana</name>
    <dbReference type="NCBI Taxonomy" id="172846"/>
    <lineage>
        <taxon>Eukaryota</taxon>
        <taxon>Metazoa</taxon>
        <taxon>Ecdysozoa</taxon>
        <taxon>Arthropoda</taxon>
        <taxon>Chelicerata</taxon>
        <taxon>Arachnida</taxon>
        <taxon>Araneae</taxon>
        <taxon>Araneomorphae</taxon>
        <taxon>Entelegynae</taxon>
        <taxon>Araneoidea</taxon>
        <taxon>Araneidae</taxon>
        <taxon>Caerostris</taxon>
    </lineage>
</organism>
<protein>
    <submittedName>
        <fullName evidence="1">Uncharacterized protein</fullName>
    </submittedName>
</protein>
<keyword evidence="2" id="KW-1185">Reference proteome</keyword>
<evidence type="ECO:0000313" key="1">
    <source>
        <dbReference type="EMBL" id="GIX85614.1"/>
    </source>
</evidence>
<accession>A0AAV4NLE6</accession>
<dbReference type="AlphaFoldDB" id="A0AAV4NLE6"/>
<evidence type="ECO:0000313" key="2">
    <source>
        <dbReference type="Proteomes" id="UP001054945"/>
    </source>
</evidence>
<gene>
    <name evidence="1" type="ORF">CEXT_97331</name>
</gene>
<name>A0AAV4NLE6_CAEEX</name>
<dbReference type="Proteomes" id="UP001054945">
    <property type="component" value="Unassembled WGS sequence"/>
</dbReference>
<proteinExistence type="predicted"/>
<dbReference type="EMBL" id="BPLR01003529">
    <property type="protein sequence ID" value="GIX85614.1"/>
    <property type="molecule type" value="Genomic_DNA"/>
</dbReference>
<reference evidence="1 2" key="1">
    <citation type="submission" date="2021-06" db="EMBL/GenBank/DDBJ databases">
        <title>Caerostris extrusa draft genome.</title>
        <authorList>
            <person name="Kono N."/>
            <person name="Arakawa K."/>
        </authorList>
    </citation>
    <scope>NUCLEOTIDE SEQUENCE [LARGE SCALE GENOMIC DNA]</scope>
</reference>
<comment type="caution">
    <text evidence="1">The sequence shown here is derived from an EMBL/GenBank/DDBJ whole genome shotgun (WGS) entry which is preliminary data.</text>
</comment>